<feature type="region of interest" description="Disordered" evidence="1">
    <location>
        <begin position="395"/>
        <end position="415"/>
    </location>
</feature>
<evidence type="ECO:0000313" key="4">
    <source>
        <dbReference type="Proteomes" id="UP001244341"/>
    </source>
</evidence>
<name>A0ABY8TNW7_TETOB</name>
<dbReference type="Proteomes" id="UP001244341">
    <property type="component" value="Chromosome 2b"/>
</dbReference>
<sequence length="918" mass="99443">MSDTSTQSITQEETGVDDETEEGGGKEEDEEEEQRNIVCEVCGGDFAREVLVPCKNNGPDHELGCHTFCMPGDRWRAARSKLGYYCAACSGHNERLPPIHAPVRARHAAAAAAAEAPARAVAVAGRGGGNALARMEQPSKGRDLGAAQRGNKAAATERNRQKNEPTTAAAIATGRRARILQQLERNRQKNEATAAAIAAGRRAQLQQQTSSADTNAEYTEQIGQLAQISCQVVQAGVQATTDDAEITLDLKGHFKLCKPMEVLASEQQRHIFRDEMIPELATPNPGKDRRHLAGGIFDLGLHPNISRYADCAYTSYRPLKFVPVQSARISVQEQLRDRARFIVVSLGQRLLVFLPTPEGELLLLMPLDAENTDHLVYDVVNSVVRDLNLGGTPSQLEARAEQAQQQQQQQPTGMTIATRHQEQEPAPAAAAEPSPSLEPAQLLEPQDEQRQAARNVDQQQQQQQQQEGGQMRLSRRLITPQLEDLVAVPQLSFYLLGFSLDSPGLMDSITAAKELGATVHYEAHEQVLQALRQDLGLPADAAAAAAATAAVPVAAEDDDVIDLTVPDAREAFCQAVVLLPEHTSPERLQELLGPGLPLWRLLACSVAFFTQSTCRGPLCWLWRKQLQLQQRQAQQDEAHAGSKRARSAAGSAALRRRRRQCNGGWQEWGAEEGEMQPGLEVGSSGAVVRLPGKLREYQLFRSGVAVLMESFGLNSASKGQLQQLLALLAAGQAQTEEQWGTLDGGGEWALCVARRPLEQELSASRQAMLWSELPEGRVLLLDEVLAPGSLADELFADDALLQNALSLAQQRCGQLRLVILLLPDIDLAVQQQRVQGASGMSAGNGGGGGASVGNQMTTDDTSSAAAQQQRRKHIPASGVRLLKLQLEQANEQSTVLAGTMQQVLQLLEMVVGSRAILH</sequence>
<organism evidence="3 4">
    <name type="scientific">Tetradesmus obliquus</name>
    <name type="common">Green alga</name>
    <name type="synonym">Acutodesmus obliquus</name>
    <dbReference type="NCBI Taxonomy" id="3088"/>
    <lineage>
        <taxon>Eukaryota</taxon>
        <taxon>Viridiplantae</taxon>
        <taxon>Chlorophyta</taxon>
        <taxon>core chlorophytes</taxon>
        <taxon>Chlorophyceae</taxon>
        <taxon>CS clade</taxon>
        <taxon>Sphaeropleales</taxon>
        <taxon>Scenedesmaceae</taxon>
        <taxon>Tetradesmus</taxon>
    </lineage>
</organism>
<keyword evidence="4" id="KW-1185">Reference proteome</keyword>
<feature type="region of interest" description="Disordered" evidence="1">
    <location>
        <begin position="634"/>
        <end position="655"/>
    </location>
</feature>
<dbReference type="PROSITE" id="PS50206">
    <property type="entry name" value="RHODANESE_3"/>
    <property type="match status" value="1"/>
</dbReference>
<feature type="region of interest" description="Disordered" evidence="1">
    <location>
        <begin position="1"/>
        <end position="34"/>
    </location>
</feature>
<feature type="region of interest" description="Disordered" evidence="1">
    <location>
        <begin position="445"/>
        <end position="472"/>
    </location>
</feature>
<evidence type="ECO:0000256" key="1">
    <source>
        <dbReference type="SAM" id="MobiDB-lite"/>
    </source>
</evidence>
<dbReference type="PANTHER" id="PTHR46007:SF12">
    <property type="entry name" value="C2H2-TYPE DOMAIN-CONTAINING PROTEIN-RELATED"/>
    <property type="match status" value="1"/>
</dbReference>
<feature type="domain" description="Rhodanese" evidence="2">
    <location>
        <begin position="662"/>
        <end position="677"/>
    </location>
</feature>
<reference evidence="3 4" key="1">
    <citation type="submission" date="2023-05" db="EMBL/GenBank/DDBJ databases">
        <title>A 100% complete, gapless, phased diploid assembly of the Scenedesmus obliquus UTEX 3031 genome.</title>
        <authorList>
            <person name="Biondi T.C."/>
            <person name="Hanschen E.R."/>
            <person name="Kwon T."/>
            <person name="Eng W."/>
            <person name="Kruse C.P.S."/>
            <person name="Koehler S.I."/>
            <person name="Kunde Y."/>
            <person name="Gleasner C.D."/>
            <person name="You Mak K.T."/>
            <person name="Polle J."/>
            <person name="Hovde B.T."/>
            <person name="Starkenburg S.R."/>
        </authorList>
    </citation>
    <scope>NUCLEOTIDE SEQUENCE [LARGE SCALE GENOMIC DNA]</scope>
    <source>
        <strain evidence="3 4">DOE0152z</strain>
    </source>
</reference>
<feature type="compositionally biased region" description="Acidic residues" evidence="1">
    <location>
        <begin position="14"/>
        <end position="33"/>
    </location>
</feature>
<dbReference type="InterPro" id="IPR051647">
    <property type="entry name" value="Mediator_comp_sub12"/>
</dbReference>
<evidence type="ECO:0000259" key="2">
    <source>
        <dbReference type="PROSITE" id="PS50206"/>
    </source>
</evidence>
<dbReference type="EMBL" id="CP126209">
    <property type="protein sequence ID" value="WIA10825.1"/>
    <property type="molecule type" value="Genomic_DNA"/>
</dbReference>
<feature type="region of interest" description="Disordered" evidence="1">
    <location>
        <begin position="838"/>
        <end position="870"/>
    </location>
</feature>
<proteinExistence type="predicted"/>
<dbReference type="InterPro" id="IPR001763">
    <property type="entry name" value="Rhodanese-like_dom"/>
</dbReference>
<feature type="region of interest" description="Disordered" evidence="1">
    <location>
        <begin position="132"/>
        <end position="168"/>
    </location>
</feature>
<dbReference type="PANTHER" id="PTHR46007">
    <property type="entry name" value="MEDIATOR OF RNA POLYMERASE II TRANSCRIPTION SUBUNIT 12"/>
    <property type="match status" value="1"/>
</dbReference>
<feature type="compositionally biased region" description="Polar residues" evidence="1">
    <location>
        <begin position="1"/>
        <end position="11"/>
    </location>
</feature>
<protein>
    <recommendedName>
        <fullName evidence="2">Rhodanese domain-containing protein</fullName>
    </recommendedName>
</protein>
<feature type="compositionally biased region" description="Gly residues" evidence="1">
    <location>
        <begin position="842"/>
        <end position="851"/>
    </location>
</feature>
<accession>A0ABY8TNW7</accession>
<gene>
    <name evidence="3" type="ORF">OEZ85_010991</name>
</gene>
<feature type="compositionally biased region" description="Polar residues" evidence="1">
    <location>
        <begin position="854"/>
        <end position="868"/>
    </location>
</feature>
<evidence type="ECO:0000313" key="3">
    <source>
        <dbReference type="EMBL" id="WIA10825.1"/>
    </source>
</evidence>